<reference evidence="3" key="1">
    <citation type="submission" date="2010-08" db="EMBL/GenBank/DDBJ databases">
        <authorList>
            <consortium name="Caenorhabditis japonica Sequencing Consortium"/>
            <person name="Wilson R.K."/>
        </authorList>
    </citation>
    <scope>NUCLEOTIDE SEQUENCE [LARGE SCALE GENOMIC DNA]</scope>
    <source>
        <strain evidence="3">DF5081</strain>
    </source>
</reference>
<proteinExistence type="predicted"/>
<reference evidence="2" key="2">
    <citation type="submission" date="2022-06" db="UniProtKB">
        <authorList>
            <consortium name="EnsemblMetazoa"/>
        </authorList>
    </citation>
    <scope>IDENTIFICATION</scope>
    <source>
        <strain evidence="2">DF5081</strain>
    </source>
</reference>
<dbReference type="PANTHER" id="PTHR33332">
    <property type="entry name" value="REVERSE TRANSCRIPTASE DOMAIN-CONTAINING PROTEIN"/>
    <property type="match status" value="1"/>
</dbReference>
<dbReference type="InterPro" id="IPR000477">
    <property type="entry name" value="RT_dom"/>
</dbReference>
<evidence type="ECO:0000313" key="3">
    <source>
        <dbReference type="Proteomes" id="UP000005237"/>
    </source>
</evidence>
<accession>A0A8R1HKQ0</accession>
<protein>
    <submittedName>
        <fullName evidence="2">Reverse transcriptase domain-containing protein</fullName>
    </submittedName>
</protein>
<dbReference type="Proteomes" id="UP000005237">
    <property type="component" value="Unassembled WGS sequence"/>
</dbReference>
<name>A0A8R1HKQ0_CAEJA</name>
<organism evidence="2 3">
    <name type="scientific">Caenorhabditis japonica</name>
    <dbReference type="NCBI Taxonomy" id="281687"/>
    <lineage>
        <taxon>Eukaryota</taxon>
        <taxon>Metazoa</taxon>
        <taxon>Ecdysozoa</taxon>
        <taxon>Nematoda</taxon>
        <taxon>Chromadorea</taxon>
        <taxon>Rhabditida</taxon>
        <taxon>Rhabditina</taxon>
        <taxon>Rhabditomorpha</taxon>
        <taxon>Rhabditoidea</taxon>
        <taxon>Rhabditidae</taxon>
        <taxon>Peloderinae</taxon>
        <taxon>Caenorhabditis</taxon>
    </lineage>
</organism>
<feature type="domain" description="Reverse transcriptase" evidence="1">
    <location>
        <begin position="1"/>
        <end position="90"/>
    </location>
</feature>
<dbReference type="PROSITE" id="PS50878">
    <property type="entry name" value="RT_POL"/>
    <property type="match status" value="1"/>
</dbReference>
<dbReference type="Pfam" id="PF00078">
    <property type="entry name" value="RVT_1"/>
    <property type="match status" value="1"/>
</dbReference>
<evidence type="ECO:0000259" key="1">
    <source>
        <dbReference type="PROSITE" id="PS50878"/>
    </source>
</evidence>
<dbReference type="AlphaFoldDB" id="A0A8R1HKQ0"/>
<dbReference type="EnsemblMetazoa" id="CJA03404.1">
    <property type="protein sequence ID" value="CJA03404.1"/>
    <property type="gene ID" value="WBGene00122608"/>
</dbReference>
<keyword evidence="3" id="KW-1185">Reference proteome</keyword>
<evidence type="ECO:0000313" key="2">
    <source>
        <dbReference type="EnsemblMetazoa" id="CJA03404.1"/>
    </source>
</evidence>
<sequence>MYINDLLEIFPPDVHVTAFADDLKLLSSNPASLQHSINLVADWCDKWRLQLAEQKTAVVHFGRKNPRTKYFVNNFEINVKNSIRDLGIIIDNELKFDKHVNNISNISLLKCRQLLRAFHSKSPEFYFKLSPYMLTPCGNSAHGFSNRQSVLVEPRRQIIPEKTEFGGFCCAHSLIPARNPFPPHLTDRLLLV</sequence>
<dbReference type="PRINTS" id="PR01345">
    <property type="entry name" value="CERVTRCPTASE"/>
</dbReference>